<comment type="similarity">
    <text evidence="1 3">Belongs to the short-chain dehydrogenases/reductases (SDR) family.</text>
</comment>
<evidence type="ECO:0000259" key="4">
    <source>
        <dbReference type="SMART" id="SM00822"/>
    </source>
</evidence>
<protein>
    <submittedName>
        <fullName evidence="5">NADP-dependent 3-hydroxy acid dehydrogenase YdfG</fullName>
    </submittedName>
</protein>
<evidence type="ECO:0000256" key="2">
    <source>
        <dbReference type="ARBA" id="ARBA00023002"/>
    </source>
</evidence>
<dbReference type="EMBL" id="FWZX01000002">
    <property type="protein sequence ID" value="SME98943.1"/>
    <property type="molecule type" value="Genomic_DNA"/>
</dbReference>
<dbReference type="Gene3D" id="3.40.50.720">
    <property type="entry name" value="NAD(P)-binding Rossmann-like Domain"/>
    <property type="match status" value="1"/>
</dbReference>
<feature type="domain" description="Ketoreductase" evidence="4">
    <location>
        <begin position="12"/>
        <end position="195"/>
    </location>
</feature>
<dbReference type="SUPFAM" id="SSF51735">
    <property type="entry name" value="NAD(P)-binding Rossmann-fold domains"/>
    <property type="match status" value="1"/>
</dbReference>
<dbReference type="PRINTS" id="PR00081">
    <property type="entry name" value="GDHRDH"/>
</dbReference>
<keyword evidence="6" id="KW-1185">Reference proteome</keyword>
<dbReference type="InterPro" id="IPR057326">
    <property type="entry name" value="KR_dom"/>
</dbReference>
<keyword evidence="2" id="KW-0560">Oxidoreductase</keyword>
<evidence type="ECO:0000256" key="1">
    <source>
        <dbReference type="ARBA" id="ARBA00006484"/>
    </source>
</evidence>
<dbReference type="FunFam" id="3.40.50.720:FF:000084">
    <property type="entry name" value="Short-chain dehydrogenase reductase"/>
    <property type="match status" value="1"/>
</dbReference>
<dbReference type="InterPro" id="IPR036291">
    <property type="entry name" value="NAD(P)-bd_dom_sf"/>
</dbReference>
<dbReference type="PANTHER" id="PTHR44196:SF1">
    <property type="entry name" value="DEHYDROGENASE_REDUCTASE SDR FAMILY MEMBER 7B"/>
    <property type="match status" value="1"/>
</dbReference>
<dbReference type="STRING" id="560819.SAMN05428998_102227"/>
<dbReference type="NCBIfam" id="NF005594">
    <property type="entry name" value="PRK07326.1"/>
    <property type="match status" value="1"/>
</dbReference>
<dbReference type="AlphaFoldDB" id="A0A1Y6BDY1"/>
<dbReference type="GO" id="GO:0016491">
    <property type="term" value="F:oxidoreductase activity"/>
    <property type="evidence" value="ECO:0007669"/>
    <property type="project" value="UniProtKB-KW"/>
</dbReference>
<evidence type="ECO:0000313" key="5">
    <source>
        <dbReference type="EMBL" id="SME98943.1"/>
    </source>
</evidence>
<evidence type="ECO:0000313" key="6">
    <source>
        <dbReference type="Proteomes" id="UP000192917"/>
    </source>
</evidence>
<dbReference type="Proteomes" id="UP000192917">
    <property type="component" value="Unassembled WGS sequence"/>
</dbReference>
<proteinExistence type="inferred from homology"/>
<dbReference type="InterPro" id="IPR002347">
    <property type="entry name" value="SDR_fam"/>
</dbReference>
<reference evidence="5 6" key="1">
    <citation type="submission" date="2017-04" db="EMBL/GenBank/DDBJ databases">
        <authorList>
            <person name="Afonso C.L."/>
            <person name="Miller P.J."/>
            <person name="Scott M.A."/>
            <person name="Spackman E."/>
            <person name="Goraichik I."/>
            <person name="Dimitrov K.M."/>
            <person name="Suarez D.L."/>
            <person name="Swayne D.E."/>
        </authorList>
    </citation>
    <scope>NUCLEOTIDE SEQUENCE [LARGE SCALE GENOMIC DNA]</scope>
    <source>
        <strain evidence="5 6">USBA 355</strain>
    </source>
</reference>
<gene>
    <name evidence="5" type="ORF">SAMN05428998_102227</name>
</gene>
<dbReference type="Pfam" id="PF00106">
    <property type="entry name" value="adh_short"/>
    <property type="match status" value="1"/>
</dbReference>
<dbReference type="RefSeq" id="WP_085121296.1">
    <property type="nucleotide sequence ID" value="NZ_FWZX01000002.1"/>
</dbReference>
<dbReference type="PANTHER" id="PTHR44196">
    <property type="entry name" value="DEHYDROGENASE/REDUCTASE SDR FAMILY MEMBER 7B"/>
    <property type="match status" value="1"/>
</dbReference>
<sequence>MSGNPDGPLTGKVAVVTGASRGIGRAVAEALLRAGVSVMGCCLHAESLAAAVGQMAPLGPIEGRVCDVRDLEQVTALFARAAERFGGLDILVNNAGVGIVKDFDALTPEEWRQTIDVNLTGVFNCCHAALPHLKARGGGHIVNMSSRSAVNPMPGGTAYNASKFGLNGFSEALTLDLRKHGVLVTSVMPGRVNTDFAGEAPQDWHIPVEDLARSVLEVLAHDRRSLISRIEVRPSFPRY</sequence>
<dbReference type="SMART" id="SM00822">
    <property type="entry name" value="PKS_KR"/>
    <property type="match status" value="1"/>
</dbReference>
<organism evidence="5 6">
    <name type="scientific">Tistlia consotensis USBA 355</name>
    <dbReference type="NCBI Taxonomy" id="560819"/>
    <lineage>
        <taxon>Bacteria</taxon>
        <taxon>Pseudomonadati</taxon>
        <taxon>Pseudomonadota</taxon>
        <taxon>Alphaproteobacteria</taxon>
        <taxon>Rhodospirillales</taxon>
        <taxon>Rhodovibrionaceae</taxon>
        <taxon>Tistlia</taxon>
    </lineage>
</organism>
<accession>A0A1Y6BDY1</accession>
<evidence type="ECO:0000256" key="3">
    <source>
        <dbReference type="RuleBase" id="RU000363"/>
    </source>
</evidence>
<name>A0A1Y6BDY1_9PROT</name>
<dbReference type="GO" id="GO:0016020">
    <property type="term" value="C:membrane"/>
    <property type="evidence" value="ECO:0007669"/>
    <property type="project" value="TreeGrafter"/>
</dbReference>
<dbReference type="PRINTS" id="PR00080">
    <property type="entry name" value="SDRFAMILY"/>
</dbReference>